<evidence type="ECO:0000313" key="6">
    <source>
        <dbReference type="EMBL" id="KAF4033550.1"/>
    </source>
</evidence>
<comment type="caution">
    <text evidence="6">The sequence shown here is derived from an EMBL/GenBank/DDBJ whole genome shotgun (WGS) entry which is preliminary data.</text>
</comment>
<dbReference type="Proteomes" id="UP000602510">
    <property type="component" value="Unassembled WGS sequence"/>
</dbReference>
<organism evidence="6 8">
    <name type="scientific">Phytophthora infestans</name>
    <name type="common">Potato late blight agent</name>
    <name type="synonym">Botrytis infestans</name>
    <dbReference type="NCBI Taxonomy" id="4787"/>
    <lineage>
        <taxon>Eukaryota</taxon>
        <taxon>Sar</taxon>
        <taxon>Stramenopiles</taxon>
        <taxon>Oomycota</taxon>
        <taxon>Peronosporomycetes</taxon>
        <taxon>Peronosporales</taxon>
        <taxon>Peronosporaceae</taxon>
        <taxon>Phytophthora</taxon>
    </lineage>
</organism>
<gene>
    <name evidence="6" type="ORF">GN244_ATG14520</name>
    <name evidence="7" type="ORF">GN958_ATG12003</name>
</gene>
<evidence type="ECO:0000313" key="7">
    <source>
        <dbReference type="EMBL" id="KAF4138794.1"/>
    </source>
</evidence>
<dbReference type="EMBL" id="JAACNO010001630">
    <property type="protein sequence ID" value="KAF4138794.1"/>
    <property type="molecule type" value="Genomic_DNA"/>
</dbReference>
<dbReference type="EMBL" id="WSZM01000417">
    <property type="protein sequence ID" value="KAF4033550.1"/>
    <property type="molecule type" value="Genomic_DNA"/>
</dbReference>
<dbReference type="GO" id="GO:0005730">
    <property type="term" value="C:nucleolus"/>
    <property type="evidence" value="ECO:0007669"/>
    <property type="project" value="UniProtKB-SubCell"/>
</dbReference>
<comment type="subcellular location">
    <subcellularLocation>
        <location evidence="1">Nucleus</location>
        <location evidence="1">Nucleolus</location>
    </subcellularLocation>
</comment>
<comment type="similarity">
    <text evidence="2">Belongs to the eukaryotic RPA49/POLR1E RNA polymerase subunit family.</text>
</comment>
<dbReference type="Pfam" id="PF06870">
    <property type="entry name" value="RNA_pol_I_A49"/>
    <property type="match status" value="1"/>
</dbReference>
<protein>
    <submittedName>
        <fullName evidence="6">A49-like RNA polymerase I associated factor</fullName>
    </submittedName>
</protein>
<evidence type="ECO:0000256" key="2">
    <source>
        <dbReference type="ARBA" id="ARBA00009430"/>
    </source>
</evidence>
<dbReference type="AlphaFoldDB" id="A0A833SUV9"/>
<dbReference type="GO" id="GO:0006351">
    <property type="term" value="P:DNA-templated transcription"/>
    <property type="evidence" value="ECO:0007669"/>
    <property type="project" value="InterPro"/>
</dbReference>
<sequence>MPYGVPANRDSVAHTPAIAPRTSMSKRVKVHLQHQEAFDSTAPVVATFRNGPPPPNQRKDLAFEVFENPAKKQRLVIASSEKVAYQGANFGYLGSSHDFANYAVGVYDRKTKEVRLCNVNQVYVMQQAIKNASENVDDNRGEDKSFMEQRRDLVEVFGSKKSKRMQKNREENIVNLENISGAASVSQTLQKKISAAQRKLEEERAQDGSYTKEGAALAATRNALLPPCDVDAPTPDRVYDLTKFMDNNVMDSLTIMAEEVIQALQTASVAEYAASLNLASLPTRLMLSLPAPYDVNKMCLVVYLAYMIDFYNSRFPLRKSAAVFSEEKGIPLVIVRHLLKLFTDISEGDNGYPSYFQSKAMKDKLSLHLIVVALSVNGFTLDLTEVGNDLKKSSIHIQAYARQLGCVVEKAKADAAVYGGAASLASKKQIYRAVLSVPLHFPLPKRGGLARR</sequence>
<dbReference type="InterPro" id="IPR009668">
    <property type="entry name" value="RNA_pol-assoc_fac_A49-like"/>
</dbReference>
<evidence type="ECO:0000313" key="8">
    <source>
        <dbReference type="Proteomes" id="UP000602510"/>
    </source>
</evidence>
<keyword evidence="5" id="KW-0539">Nucleus</keyword>
<accession>A0A833SUV9</accession>
<evidence type="ECO:0000256" key="4">
    <source>
        <dbReference type="ARBA" id="ARBA00023163"/>
    </source>
</evidence>
<name>A0A833SUV9_PHYIN</name>
<dbReference type="GO" id="GO:0000428">
    <property type="term" value="C:DNA-directed RNA polymerase complex"/>
    <property type="evidence" value="ECO:0007669"/>
    <property type="project" value="UniProtKB-KW"/>
</dbReference>
<keyword evidence="8" id="KW-1185">Reference proteome</keyword>
<dbReference type="PANTHER" id="PTHR14440">
    <property type="entry name" value="DNA-DIRECTED RNA POLYMERASE I SUBUNIT RPA49"/>
    <property type="match status" value="1"/>
</dbReference>
<evidence type="ECO:0000256" key="1">
    <source>
        <dbReference type="ARBA" id="ARBA00004604"/>
    </source>
</evidence>
<keyword evidence="3" id="KW-0240">DNA-directed RNA polymerase</keyword>
<evidence type="ECO:0000256" key="5">
    <source>
        <dbReference type="ARBA" id="ARBA00023242"/>
    </source>
</evidence>
<dbReference type="Proteomes" id="UP000704712">
    <property type="component" value="Unassembled WGS sequence"/>
</dbReference>
<dbReference type="GO" id="GO:0003677">
    <property type="term" value="F:DNA binding"/>
    <property type="evidence" value="ECO:0007669"/>
    <property type="project" value="InterPro"/>
</dbReference>
<proteinExistence type="inferred from homology"/>
<keyword evidence="4" id="KW-0804">Transcription</keyword>
<evidence type="ECO:0000256" key="3">
    <source>
        <dbReference type="ARBA" id="ARBA00022478"/>
    </source>
</evidence>
<reference evidence="6" key="1">
    <citation type="submission" date="2020-04" db="EMBL/GenBank/DDBJ databases">
        <title>Hybrid Assembly of Korean Phytophthora infestans isolates.</title>
        <authorList>
            <person name="Prokchorchik M."/>
            <person name="Lee Y."/>
            <person name="Seo J."/>
            <person name="Cho J.-H."/>
            <person name="Park Y.-E."/>
            <person name="Jang D.-C."/>
            <person name="Im J.-S."/>
            <person name="Choi J.-G."/>
            <person name="Park H.-J."/>
            <person name="Lee G.-B."/>
            <person name="Lee Y.-G."/>
            <person name="Hong S.-Y."/>
            <person name="Cho K."/>
            <person name="Sohn K.H."/>
        </authorList>
    </citation>
    <scope>NUCLEOTIDE SEQUENCE</scope>
    <source>
        <strain evidence="6">KR_1_A1</strain>
        <strain evidence="7">KR_2_A2</strain>
    </source>
</reference>